<evidence type="ECO:0000313" key="5">
    <source>
        <dbReference type="Proteomes" id="UP000317650"/>
    </source>
</evidence>
<name>A0A4S8ISM2_MUSBA</name>
<organism evidence="4 5">
    <name type="scientific">Musa balbisiana</name>
    <name type="common">Banana</name>
    <dbReference type="NCBI Taxonomy" id="52838"/>
    <lineage>
        <taxon>Eukaryota</taxon>
        <taxon>Viridiplantae</taxon>
        <taxon>Streptophyta</taxon>
        <taxon>Embryophyta</taxon>
        <taxon>Tracheophyta</taxon>
        <taxon>Spermatophyta</taxon>
        <taxon>Magnoliopsida</taxon>
        <taxon>Liliopsida</taxon>
        <taxon>Zingiberales</taxon>
        <taxon>Musaceae</taxon>
        <taxon>Musa</taxon>
    </lineage>
</organism>
<feature type="region of interest" description="Disordered" evidence="3">
    <location>
        <begin position="1428"/>
        <end position="1460"/>
    </location>
</feature>
<keyword evidence="2" id="KW-0963">Cytoplasm</keyword>
<evidence type="ECO:0000256" key="1">
    <source>
        <dbReference type="ARBA" id="ARBA00006993"/>
    </source>
</evidence>
<feature type="compositionally biased region" description="Acidic residues" evidence="3">
    <location>
        <begin position="1547"/>
        <end position="1562"/>
    </location>
</feature>
<feature type="region of interest" description="Disordered" evidence="3">
    <location>
        <begin position="331"/>
        <end position="377"/>
    </location>
</feature>
<comment type="similarity">
    <text evidence="1 2">Belongs to the SCAR/WAVE family.</text>
</comment>
<dbReference type="GO" id="GO:0034237">
    <property type="term" value="F:protein kinase A regulatory subunit binding"/>
    <property type="evidence" value="ECO:0007669"/>
    <property type="project" value="TreeGrafter"/>
</dbReference>
<evidence type="ECO:0000256" key="3">
    <source>
        <dbReference type="SAM" id="MobiDB-lite"/>
    </source>
</evidence>
<dbReference type="Gene3D" id="1.20.5.340">
    <property type="match status" value="1"/>
</dbReference>
<dbReference type="PANTHER" id="PTHR12902">
    <property type="entry name" value="WASP-1"/>
    <property type="match status" value="1"/>
</dbReference>
<accession>A0A4S8ISM2</accession>
<reference evidence="4 5" key="1">
    <citation type="journal article" date="2019" name="Nat. Plants">
        <title>Genome sequencing of Musa balbisiana reveals subgenome evolution and function divergence in polyploid bananas.</title>
        <authorList>
            <person name="Yao X."/>
        </authorList>
    </citation>
    <scope>NUCLEOTIDE SEQUENCE [LARGE SCALE GENOMIC DNA]</scope>
    <source>
        <strain evidence="5">cv. DH-PKW</strain>
        <tissue evidence="4">Leaves</tissue>
    </source>
</reference>
<keyword evidence="2" id="KW-0206">Cytoskeleton</keyword>
<dbReference type="InterPro" id="IPR028288">
    <property type="entry name" value="SCAR/WAVE_fam"/>
</dbReference>
<keyword evidence="2" id="KW-0009">Actin-binding</keyword>
<comment type="function">
    <text evidence="2">Involved in regulation of actin and microtubule organization. Part of a WAVE complex that activates the Arp2/3 complex.</text>
</comment>
<dbReference type="Proteomes" id="UP000317650">
    <property type="component" value="Chromosome 6"/>
</dbReference>
<feature type="region of interest" description="Disordered" evidence="3">
    <location>
        <begin position="1335"/>
        <end position="1354"/>
    </location>
</feature>
<dbReference type="GO" id="GO:0003779">
    <property type="term" value="F:actin binding"/>
    <property type="evidence" value="ECO:0007669"/>
    <property type="project" value="UniProtKB-UniRule"/>
</dbReference>
<dbReference type="GO" id="GO:0071933">
    <property type="term" value="F:Arp2/3 complex binding"/>
    <property type="evidence" value="ECO:0007669"/>
    <property type="project" value="TreeGrafter"/>
</dbReference>
<feature type="compositionally biased region" description="Basic and acidic residues" evidence="3">
    <location>
        <begin position="349"/>
        <end position="366"/>
    </location>
</feature>
<dbReference type="Gene3D" id="6.10.280.150">
    <property type="match status" value="1"/>
</dbReference>
<dbReference type="STRING" id="52838.A0A4S8ISM2"/>
<feature type="compositionally biased region" description="Polar residues" evidence="3">
    <location>
        <begin position="331"/>
        <end position="345"/>
    </location>
</feature>
<gene>
    <name evidence="4" type="ORF">C4D60_Mb06t33310</name>
</gene>
<protein>
    <recommendedName>
        <fullName evidence="2">Protein SCAR</fullName>
    </recommendedName>
    <alternativeName>
        <fullName evidence="2">Protein WAVE</fullName>
    </alternativeName>
</protein>
<feature type="compositionally biased region" description="Basic and acidic residues" evidence="3">
    <location>
        <begin position="1020"/>
        <end position="1030"/>
    </location>
</feature>
<evidence type="ECO:0000256" key="2">
    <source>
        <dbReference type="RuleBase" id="RU367034"/>
    </source>
</evidence>
<feature type="region of interest" description="Disordered" evidence="3">
    <location>
        <begin position="1015"/>
        <end position="1037"/>
    </location>
</feature>
<comment type="caution">
    <text evidence="4">The sequence shown here is derived from an EMBL/GenBank/DDBJ whole genome shotgun (WGS) entry which is preliminary data.</text>
</comment>
<feature type="region of interest" description="Disordered" evidence="3">
    <location>
        <begin position="1543"/>
        <end position="1562"/>
    </location>
</feature>
<proteinExistence type="inferred from homology"/>
<dbReference type="GO" id="GO:0030036">
    <property type="term" value="P:actin cytoskeleton organization"/>
    <property type="evidence" value="ECO:0007669"/>
    <property type="project" value="UniProtKB-UniRule"/>
</dbReference>
<dbReference type="GO" id="GO:0005856">
    <property type="term" value="C:cytoskeleton"/>
    <property type="evidence" value="ECO:0007669"/>
    <property type="project" value="UniProtKB-SubCell"/>
</dbReference>
<dbReference type="GO" id="GO:2000601">
    <property type="term" value="P:positive regulation of Arp2/3 complex-mediated actin nucleation"/>
    <property type="evidence" value="ECO:0007669"/>
    <property type="project" value="TreeGrafter"/>
</dbReference>
<dbReference type="PANTHER" id="PTHR12902:SF1">
    <property type="entry name" value="WISKOTT-ALDRICH SYNDROME PROTEIN FAMILY MEMBER"/>
    <property type="match status" value="1"/>
</dbReference>
<dbReference type="EMBL" id="PYDT01000009">
    <property type="protein sequence ID" value="THU51655.1"/>
    <property type="molecule type" value="Genomic_DNA"/>
</dbReference>
<keyword evidence="5" id="KW-1185">Reference proteome</keyword>
<feature type="compositionally biased region" description="Polar residues" evidence="3">
    <location>
        <begin position="1435"/>
        <end position="1445"/>
    </location>
</feature>
<comment type="subcellular location">
    <subcellularLocation>
        <location evidence="2">Cytoplasm</location>
        <location evidence="2">Cytoskeleton</location>
    </subcellularLocation>
</comment>
<evidence type="ECO:0000313" key="4">
    <source>
        <dbReference type="EMBL" id="THU51655.1"/>
    </source>
</evidence>
<sequence>MNVPNLTFSLLEENSAFFGSKWRIHSGKTPAKKKKNKGVFGRRRSLFWTSDTMPTIRYRIRNEYGLGGSELYGAADKNDPEALLEGVAAAGLVGLLRQLGDLAEYVSSCYFPCILVPRPGIVDWTMSFAPCSFLWVGSVGIDWHWNLQIDHNLITPGDMPHFIMETYRECRGPPQFFKLDKYDLAGAGACLKRYTDPSFFRIELASRLVEDNAQSEKRACKIKKKVSYSFNGESPEPFVMPCIDSRLQPAICDQSFVKVHLEHVKLKPRQLNESVIHRLKNYMEDHIDFHQVVQQLLSQSSVNQSVMMKSTDSGKSVTEVHKMVADASYNIEKNWNPSTSKQEMTPASDLEKQETERKGLSGKESEPASELGIEHPIYSVMEEKRKFSKSGKRTEHHSYDSQEVNSNILPAQEFIQNGFSPDAECRSENSSDGISSELDNYMDALTTVESNKETDIENLGKLDSVFNSIESRETDSDTNEEQEELKAQYLEQYSIENSTSSPGFSTIFRKGSANPSFSDTLGHLAAQLLEENKNDSGFPSNSDVGLGVTNEIHFDQPYDKQVNCEFSDHLLISGACDVMTSDIPTSAVHGEAYPSLCTTDSTPTISLVTLGMNETTPLERVPDQVVIHLDGELQCKSENAELSSPEKSNMIHREVAKNPGVVSDSLHHMMDQNLSRKDDITKEIDSDNYIKEQSSHDIASTKNGSVLHSQKQHETTLQRGITGIEVSPASFSMNGVKFQELAKQDQGACFLVKPVILDPESGNVITSDDGLSSSKSVLILEHVDALTAGKTPISIMSPFEEDILYGTDKSQQSCTGEEAFPDNVHFLSDKLKNDMMQGSIRTVDLRVVPHKSTMSDTQKNVENIISCNGNTSCQNTVAHIYNENGDQSICSPDVRTFNLELQQQVVADGTYLGERNHKIIEQTCSEDATQLDYSSSTYICTSSDKQASSSPSLIPAEIFGTKISSGLEPLQKSSPENLKEIIPEIVLVKTAETFEFFGKESSRDPDNVSLIQDEQQLKSSDPHSVEDSSAKQRSTGIYSTELADKKIPVDSSESECPTDSKASILCPAMSSNDYMVLSEPSGLSQNVSELQGDGEPNLILLQQNCKHLEPFEEISSTENELLYVAHNPQESVPHINVSDVSFSEPNIPSSKEIISGRLYHEGFFLFQCNCIADTIPQQASEQQPELASGSPLLENCATSENTEAISQIAHLPPIPWGLTKPPLISLVSSRNVAQPPSGSNLAISSISAVQNEPSQKLLATGIEIAESDYVVQSQKSCEVPASVKESYQHDTLDSDGKITSPALESLLEEDKQVYDHNAFGEGIWKSIEVPSTVENKSSQDVPVLPSDETQPSKLSEVTPCLIEKSQDLDSSISQNGAANSDRKSPIPFIVASAVEVHKFIHEVTGYAVPARLPPLPMTKFKNPRHGFLSTEEKSSSTVHDSTTETSENEKPTTKIHPAIHRPNDPLIEAIASHDRSKLRKAHELIRSSAMPKSDETGSFLEQIRNKSFSLKPTVAPAVRFKGGPPTNLKVIAILEKANAIRQACAGSDEDDDDNDEDSWSDS</sequence>